<reference evidence="2" key="2">
    <citation type="submission" date="2021-04" db="EMBL/GenBank/DDBJ databases">
        <title>Taxonomy of Flavobacteriaceae bacterium ZY171143.</title>
        <authorList>
            <person name="Li F."/>
        </authorList>
    </citation>
    <scope>NUCLEOTIDE SEQUENCE [LARGE SCALE GENOMIC DNA]</scope>
    <source>
        <strain evidence="2">ZY171143</strain>
    </source>
</reference>
<reference evidence="1 2" key="1">
    <citation type="journal article" date="2021" name="Int. J. Syst. Evol. Microbiol.">
        <title>Faecalibacter bovis sp. nov., isolated from cow faeces.</title>
        <authorList>
            <person name="Li F."/>
            <person name="Zhao W."/>
            <person name="Hong Q."/>
            <person name="Shao Q."/>
            <person name="Song J."/>
            <person name="Yang S."/>
        </authorList>
    </citation>
    <scope>NUCLEOTIDE SEQUENCE [LARGE SCALE GENOMIC DNA]</scope>
    <source>
        <strain evidence="1 2">ZY171143</strain>
    </source>
</reference>
<gene>
    <name evidence="1" type="ORF">J9309_08335</name>
</gene>
<evidence type="ECO:0000313" key="2">
    <source>
        <dbReference type="Proteomes" id="UP000672011"/>
    </source>
</evidence>
<name>A0ABX7XA92_9FLAO</name>
<dbReference type="EMBL" id="CP072842">
    <property type="protein sequence ID" value="QTV04812.1"/>
    <property type="molecule type" value="Genomic_DNA"/>
</dbReference>
<protein>
    <submittedName>
        <fullName evidence="1">Uncharacterized protein</fullName>
    </submittedName>
</protein>
<evidence type="ECO:0000313" key="1">
    <source>
        <dbReference type="EMBL" id="QTV04812.1"/>
    </source>
</evidence>
<keyword evidence="2" id="KW-1185">Reference proteome</keyword>
<sequence length="70" mass="8228">MKSFYLMNKVIIKDDNFSGFKKEMKSLGVTIRNNQQIAEHTYQWNYDKSLGYNIIGNTINNILNKKKLNP</sequence>
<dbReference type="Proteomes" id="UP000672011">
    <property type="component" value="Chromosome"/>
</dbReference>
<accession>A0ABX7XA92</accession>
<organism evidence="1 2">
    <name type="scientific">Faecalibacter bovis</name>
    <dbReference type="NCBI Taxonomy" id="2898187"/>
    <lineage>
        <taxon>Bacteria</taxon>
        <taxon>Pseudomonadati</taxon>
        <taxon>Bacteroidota</taxon>
        <taxon>Flavobacteriia</taxon>
        <taxon>Flavobacteriales</taxon>
        <taxon>Weeksellaceae</taxon>
        <taxon>Faecalibacter</taxon>
    </lineage>
</organism>
<dbReference type="RefSeq" id="WP_230475431.1">
    <property type="nucleotide sequence ID" value="NZ_CP072842.1"/>
</dbReference>
<proteinExistence type="predicted"/>